<dbReference type="KEGG" id="bbes:BESB_063400"/>
<dbReference type="InterPro" id="IPR002044">
    <property type="entry name" value="CBM20"/>
</dbReference>
<evidence type="ECO:0000256" key="2">
    <source>
        <dbReference type="ARBA" id="ARBA00006330"/>
    </source>
</evidence>
<dbReference type="Gene3D" id="2.60.40.10">
    <property type="entry name" value="Immunoglobulins"/>
    <property type="match status" value="1"/>
</dbReference>
<dbReference type="OrthoDB" id="755951at2759"/>
<dbReference type="RefSeq" id="XP_029219462.1">
    <property type="nucleotide sequence ID" value="XM_029364754.1"/>
</dbReference>
<dbReference type="Pfam" id="PF02358">
    <property type="entry name" value="Trehalose_PPase"/>
    <property type="match status" value="1"/>
</dbReference>
<dbReference type="PANTHER" id="PTHR10788">
    <property type="entry name" value="TREHALOSE-6-PHOSPHATE SYNTHASE"/>
    <property type="match status" value="1"/>
</dbReference>
<protein>
    <submittedName>
        <fullName evidence="5">Trehalose-phosphatase</fullName>
    </submittedName>
</protein>
<feature type="compositionally biased region" description="Low complexity" evidence="3">
    <location>
        <begin position="1231"/>
        <end position="1243"/>
    </location>
</feature>
<gene>
    <name evidence="5" type="ORF">BESB_063400</name>
</gene>
<dbReference type="GO" id="GO:0004805">
    <property type="term" value="F:trehalose-phosphatase activity"/>
    <property type="evidence" value="ECO:0007669"/>
    <property type="project" value="TreeGrafter"/>
</dbReference>
<comment type="caution">
    <text evidence="5">The sequence shown here is derived from an EMBL/GenBank/DDBJ whole genome shotgun (WGS) entry which is preliminary data.</text>
</comment>
<comment type="similarity">
    <text evidence="1">In the N-terminal section; belongs to the glycosyltransferase 20 family.</text>
</comment>
<dbReference type="PROSITE" id="PS51166">
    <property type="entry name" value="CBM20"/>
    <property type="match status" value="1"/>
</dbReference>
<dbReference type="SUPFAM" id="SSF49452">
    <property type="entry name" value="Starch-binding domain-like"/>
    <property type="match status" value="1"/>
</dbReference>
<dbReference type="EMBL" id="NWUJ01000005">
    <property type="protein sequence ID" value="PFH35453.1"/>
    <property type="molecule type" value="Genomic_DNA"/>
</dbReference>
<dbReference type="NCBIfam" id="TIGR00685">
    <property type="entry name" value="T6PP"/>
    <property type="match status" value="1"/>
</dbReference>
<dbReference type="InterPro" id="IPR001830">
    <property type="entry name" value="Glyco_trans_20"/>
</dbReference>
<evidence type="ECO:0000313" key="5">
    <source>
        <dbReference type="EMBL" id="PFH35453.1"/>
    </source>
</evidence>
<dbReference type="SMART" id="SM01065">
    <property type="entry name" value="CBM_2"/>
    <property type="match status" value="1"/>
</dbReference>
<evidence type="ECO:0000256" key="3">
    <source>
        <dbReference type="SAM" id="MobiDB-lite"/>
    </source>
</evidence>
<dbReference type="InterPro" id="IPR003337">
    <property type="entry name" value="Trehalose_PPase"/>
</dbReference>
<proteinExistence type="inferred from homology"/>
<sequence length="1255" mass="138858">MSSFDSSSVLPARPVRSICSPRFYAYKCCTQGFFFRALVRTDFGERVAVVGSSPALGNWQANHCHELTTNEDVFPSWFSKEPVYLPLKKPVSYKYVILDERGDIVRWEECEGNRELVPTGVEMTVEDDDGLFREQMTTRGDHGVEGDDDVSVTAIDKEETEARNRVLAIQEEEPQIDENDTLVVCALDLPLRVVRVSSSSPSASGVPCVAGPCAGGGGGARAASLPGASGGGRKRADDGEHASASACAAGGARDSERDASPALVAAGAPLFTCGEHPLRSSRGTFEVRASKSALLPSLYTLRKKTRLPVRFIGWPGVDVEDELEQEELTEFLRAYDCVPIFPEKREFHRYLTFCHGFLWPLFHNVVILDSKTQLPFDSDLWACYQALNRLWADAVVRHAHESDMIWVHDYHLLLAPMHITRKVRKANVGFFLHIPFPSSEVFRCLPCREDILRGMLCADLIGFHLFEYARHFLVACKRLLGLEHHFCRGGILSIEYGGRNVSVRIGHVHIQYADIRERIEASPTVQQMARAIRQRYVGKFIFVSVDRCEKLAGLLLKVRAFQKFLTTYSYARGNTVLIQYAYPTMNWSEDSDEMAKELAELVERVNAQFAPPGDSGFRHIELHIQSVAWEEKCAVFIAGDCFLDTSIRDGLNLNPFEYICCHRDNVTGVILSEFTGCSRALASAIRVNPWKVEAVADAMDRTINMSVEEQRDRFMRDQDYLTHNSTQKWAEENILDLRRARKPDDFVYVSWGLGNTFRVLGMDSNFRFLDTTQVIRGYRTSKHRIFFFDCEGTLAPDRRRITFVPGGENLFAQGRPPSRQVKECLQALVDDPRNTVVILSGRDRHLLEEWFASVKGIGLCAEHGFYYRVPGITGDQWHCMSRQRDFTWKQVAIELMLQYVKRTQGSFIENKGSALVFQYRDADPDFGSMQAKDLSNYLGELLFGYPVSVMSGKGYVEVKLRGVNKGHAVEKVLRKLSNLHGDIDFVLCVGDDRSDEDMFAVINAMTEDGYQLCVPEGSGAGGSGLYRHPLSKDRIHRRNSVSSDENRADAAAPSSGEPRVQRVESSPSEHRGSSGGLASTSSSMNLAATASGKKVGTHFFTCTVGKKPSNARYYLNDTDDVSDLLDSLRQCTEKETQEKRNTSRDASGAAPVVAAAAVAGSLAGNAAVQLRKGDSSGNFAAMWLQGPLGSGTLPPRRSDRGSFGSFPVGLGVDPFAAAGPFGAPAPPPRAAPRQGPAQAAWAAGGKGESRPPAGV</sequence>
<organism evidence="5 6">
    <name type="scientific">Besnoitia besnoiti</name>
    <name type="common">Apicomplexan protozoan</name>
    <dbReference type="NCBI Taxonomy" id="94643"/>
    <lineage>
        <taxon>Eukaryota</taxon>
        <taxon>Sar</taxon>
        <taxon>Alveolata</taxon>
        <taxon>Apicomplexa</taxon>
        <taxon>Conoidasida</taxon>
        <taxon>Coccidia</taxon>
        <taxon>Eucoccidiorida</taxon>
        <taxon>Eimeriorina</taxon>
        <taxon>Sarcocystidae</taxon>
        <taxon>Besnoitia</taxon>
    </lineage>
</organism>
<dbReference type="SUPFAM" id="SSF56784">
    <property type="entry name" value="HAD-like"/>
    <property type="match status" value="1"/>
</dbReference>
<feature type="compositionally biased region" description="Basic and acidic residues" evidence="3">
    <location>
        <begin position="1059"/>
        <end position="1072"/>
    </location>
</feature>
<dbReference type="InterPro" id="IPR013783">
    <property type="entry name" value="Ig-like_fold"/>
</dbReference>
<dbReference type="Proteomes" id="UP000224006">
    <property type="component" value="Chromosome V"/>
</dbReference>
<dbReference type="InterPro" id="IPR006379">
    <property type="entry name" value="HAD-SF_hydro_IIB"/>
</dbReference>
<dbReference type="NCBIfam" id="TIGR01484">
    <property type="entry name" value="HAD-SF-IIB"/>
    <property type="match status" value="1"/>
</dbReference>
<dbReference type="FunFam" id="3.40.50.1000:FF:000052">
    <property type="entry name" value="Alpha,alpha-trehalose-phosphate synthase [UDP-forming] 6"/>
    <property type="match status" value="1"/>
</dbReference>
<dbReference type="GO" id="GO:0005992">
    <property type="term" value="P:trehalose biosynthetic process"/>
    <property type="evidence" value="ECO:0007669"/>
    <property type="project" value="InterPro"/>
</dbReference>
<feature type="region of interest" description="Disordered" evidence="3">
    <location>
        <begin position="1216"/>
        <end position="1255"/>
    </location>
</feature>
<feature type="region of interest" description="Disordered" evidence="3">
    <location>
        <begin position="219"/>
        <end position="254"/>
    </location>
</feature>
<dbReference type="Gene3D" id="3.40.50.2000">
    <property type="entry name" value="Glycogen Phosphorylase B"/>
    <property type="match status" value="2"/>
</dbReference>
<dbReference type="GO" id="GO:0005829">
    <property type="term" value="C:cytosol"/>
    <property type="evidence" value="ECO:0007669"/>
    <property type="project" value="TreeGrafter"/>
</dbReference>
<dbReference type="Pfam" id="PF00982">
    <property type="entry name" value="Glyco_transf_20"/>
    <property type="match status" value="1"/>
</dbReference>
<dbReference type="InterPro" id="IPR023214">
    <property type="entry name" value="HAD_sf"/>
</dbReference>
<dbReference type="VEuPathDB" id="ToxoDB:BESB_063400"/>
<feature type="region of interest" description="Disordered" evidence="3">
    <location>
        <begin position="1024"/>
        <end position="1085"/>
    </location>
</feature>
<dbReference type="STRING" id="94643.A0A2A9MII9"/>
<accession>A0A2A9MII9</accession>
<dbReference type="InterPro" id="IPR036412">
    <property type="entry name" value="HAD-like_sf"/>
</dbReference>
<dbReference type="GO" id="GO:2001070">
    <property type="term" value="F:starch binding"/>
    <property type="evidence" value="ECO:0007669"/>
    <property type="project" value="InterPro"/>
</dbReference>
<dbReference type="PANTHER" id="PTHR10788:SF94">
    <property type="entry name" value="ALPHA,ALPHA-TREHALOSE-PHOSPHATE SYNTHASE [UDP-FORMING] 5"/>
    <property type="match status" value="1"/>
</dbReference>
<dbReference type="GeneID" id="40311268"/>
<dbReference type="InterPro" id="IPR013784">
    <property type="entry name" value="Carb-bd-like_fold"/>
</dbReference>
<keyword evidence="6" id="KW-1185">Reference proteome</keyword>
<dbReference type="CDD" id="cd03788">
    <property type="entry name" value="GT20_TPS"/>
    <property type="match status" value="1"/>
</dbReference>
<feature type="compositionally biased region" description="Low complexity" evidence="3">
    <location>
        <begin position="242"/>
        <end position="252"/>
    </location>
</feature>
<reference evidence="5 6" key="1">
    <citation type="submission" date="2017-09" db="EMBL/GenBank/DDBJ databases">
        <title>Genome sequencing of Besnoitia besnoiti strain Bb-Ger1.</title>
        <authorList>
            <person name="Schares G."/>
            <person name="Venepally P."/>
            <person name="Lorenzi H.A."/>
        </authorList>
    </citation>
    <scope>NUCLEOTIDE SEQUENCE [LARGE SCALE GENOMIC DNA]</scope>
    <source>
        <strain evidence="5 6">Bb-Ger1</strain>
    </source>
</reference>
<dbReference type="Gene3D" id="3.40.50.1000">
    <property type="entry name" value="HAD superfamily/HAD-like"/>
    <property type="match status" value="2"/>
</dbReference>
<dbReference type="AlphaFoldDB" id="A0A2A9MII9"/>
<evidence type="ECO:0000256" key="1">
    <source>
        <dbReference type="ARBA" id="ARBA00005409"/>
    </source>
</evidence>
<dbReference type="SUPFAM" id="SSF53756">
    <property type="entry name" value="UDP-Glycosyltransferase/glycogen phosphorylase"/>
    <property type="match status" value="1"/>
</dbReference>
<dbReference type="CDD" id="cd05467">
    <property type="entry name" value="CBM20"/>
    <property type="match status" value="1"/>
</dbReference>
<name>A0A2A9MII9_BESBE</name>
<comment type="similarity">
    <text evidence="2">In the C-terminal section; belongs to the trehalose phosphatase family.</text>
</comment>
<dbReference type="Pfam" id="PF00686">
    <property type="entry name" value="CBM_20"/>
    <property type="match status" value="1"/>
</dbReference>
<evidence type="ECO:0000259" key="4">
    <source>
        <dbReference type="PROSITE" id="PS51166"/>
    </source>
</evidence>
<feature type="domain" description="CBM20" evidence="4">
    <location>
        <begin position="13"/>
        <end position="134"/>
    </location>
</feature>
<dbReference type="Gene3D" id="3.30.70.1020">
    <property type="entry name" value="Trehalose-6-phosphate phosphatase related protein, domain 2"/>
    <property type="match status" value="1"/>
</dbReference>
<evidence type="ECO:0000313" key="6">
    <source>
        <dbReference type="Proteomes" id="UP000224006"/>
    </source>
</evidence>